<dbReference type="AlphaFoldDB" id="A0A133ZX16"/>
<dbReference type="STRING" id="467210.HMPREF1866_00760"/>
<reference evidence="3" key="1">
    <citation type="submission" date="2016-01" db="EMBL/GenBank/DDBJ databases">
        <authorList>
            <person name="Mitreva M."/>
            <person name="Pepin K.H."/>
            <person name="Mihindukulasuriya K.A."/>
            <person name="Fulton R."/>
            <person name="Fronick C."/>
            <person name="O'Laughlin M."/>
            <person name="Miner T."/>
            <person name="Herter B."/>
            <person name="Rosa B.A."/>
            <person name="Cordes M."/>
            <person name="Tomlinson C."/>
            <person name="Wollam A."/>
            <person name="Palsikar V.B."/>
            <person name="Mardis E.R."/>
            <person name="Wilson R.K."/>
        </authorList>
    </citation>
    <scope>NUCLEOTIDE SEQUENCE [LARGE SCALE GENOMIC DNA]</scope>
    <source>
        <strain evidence="3">DNF00896</strain>
    </source>
</reference>
<dbReference type="Pfam" id="PF01966">
    <property type="entry name" value="HD"/>
    <property type="match status" value="1"/>
</dbReference>
<dbReference type="OrthoDB" id="360187at2"/>
<sequence>MKEYINDAQYMDIVKDILSSDIFKKLAGFVQHGSTSTMEHSINVSYTTYLVCKKLNLDYKSAARAALLHDFYLYDWHRPAKEIGTHFHGFTHPYTAAKNAKKYFGITDKEAGMIKTHMFPFTPIPPLSREGWVLTMADKSTSVNEIISNMKKIFKPEGGVV</sequence>
<dbReference type="PATRIC" id="fig|467210.3.peg.751"/>
<feature type="domain" description="HD" evidence="1">
    <location>
        <begin position="38"/>
        <end position="139"/>
    </location>
</feature>
<proteinExistence type="predicted"/>
<organism evidence="2 3">
    <name type="scientific">Lachnoanaerobaculum saburreum</name>
    <dbReference type="NCBI Taxonomy" id="467210"/>
    <lineage>
        <taxon>Bacteria</taxon>
        <taxon>Bacillati</taxon>
        <taxon>Bacillota</taxon>
        <taxon>Clostridia</taxon>
        <taxon>Lachnospirales</taxon>
        <taxon>Lachnospiraceae</taxon>
        <taxon>Lachnoanaerobaculum</taxon>
    </lineage>
</organism>
<dbReference type="Gene3D" id="1.10.3210.10">
    <property type="entry name" value="Hypothetical protein af1432"/>
    <property type="match status" value="1"/>
</dbReference>
<dbReference type="InterPro" id="IPR006674">
    <property type="entry name" value="HD_domain"/>
</dbReference>
<dbReference type="SUPFAM" id="SSF109604">
    <property type="entry name" value="HD-domain/PDEase-like"/>
    <property type="match status" value="1"/>
</dbReference>
<accession>A0A133ZX16</accession>
<dbReference type="EMBL" id="LSDA01000020">
    <property type="protein sequence ID" value="KXB59978.1"/>
    <property type="molecule type" value="Genomic_DNA"/>
</dbReference>
<name>A0A133ZX16_9FIRM</name>
<protein>
    <submittedName>
        <fullName evidence="2">HD domain protein</fullName>
    </submittedName>
</protein>
<dbReference type="Proteomes" id="UP000070394">
    <property type="component" value="Unassembled WGS sequence"/>
</dbReference>
<comment type="caution">
    <text evidence="2">The sequence shown here is derived from an EMBL/GenBank/DDBJ whole genome shotgun (WGS) entry which is preliminary data.</text>
</comment>
<dbReference type="RefSeq" id="WP_009444529.1">
    <property type="nucleotide sequence ID" value="NZ_KQ959781.1"/>
</dbReference>
<gene>
    <name evidence="2" type="ORF">HMPREF1866_00760</name>
</gene>
<evidence type="ECO:0000259" key="1">
    <source>
        <dbReference type="Pfam" id="PF01966"/>
    </source>
</evidence>
<evidence type="ECO:0000313" key="3">
    <source>
        <dbReference type="Proteomes" id="UP000070394"/>
    </source>
</evidence>
<keyword evidence="3" id="KW-1185">Reference proteome</keyword>
<evidence type="ECO:0000313" key="2">
    <source>
        <dbReference type="EMBL" id="KXB59978.1"/>
    </source>
</evidence>